<keyword evidence="3" id="KW-1185">Reference proteome</keyword>
<keyword evidence="1" id="KW-0732">Signal</keyword>
<sequence>MVINYLKKNILILLCTLVMFYSCATETVKEPSLITTEKNSSIKRAWSPVPQCCDLHSEFLGVVVLSKVCVSESETKLELYTKESKKVCVLKEGMVFRDDLGTSYSFLKSEGAGICPKRIQMKNTPFTLQFESISSEAKSFDLIEDKNAKHAHKPWIFEKVDLTQCVWK</sequence>
<gene>
    <name evidence="2" type="ORF">LEP1GSC203_0794</name>
</gene>
<dbReference type="EMBL" id="AOGW02000018">
    <property type="protein sequence ID" value="EMY60085.1"/>
    <property type="molecule type" value="Genomic_DNA"/>
</dbReference>
<feature type="signal peptide" evidence="1">
    <location>
        <begin position="1"/>
        <end position="24"/>
    </location>
</feature>
<accession>N1VST4</accession>
<organism evidence="2 3">
    <name type="scientific">Leptospira terpstrae serovar Hualin str. LT 11-33 = ATCC 700639</name>
    <dbReference type="NCBI Taxonomy" id="1257025"/>
    <lineage>
        <taxon>Bacteria</taxon>
        <taxon>Pseudomonadati</taxon>
        <taxon>Spirochaetota</taxon>
        <taxon>Spirochaetia</taxon>
        <taxon>Leptospirales</taxon>
        <taxon>Leptospiraceae</taxon>
        <taxon>Leptospira</taxon>
    </lineage>
</organism>
<reference evidence="2" key="1">
    <citation type="submission" date="2013-03" db="EMBL/GenBank/DDBJ databases">
        <authorList>
            <person name="Harkins D.M."/>
            <person name="Durkin A.S."/>
            <person name="Brinkac L.M."/>
            <person name="Haft D.H."/>
            <person name="Selengut J.D."/>
            <person name="Sanka R."/>
            <person name="DePew J."/>
            <person name="Purushe J."/>
            <person name="Hartskeerl R.A."/>
            <person name="Ahmed A."/>
            <person name="van der Linden H."/>
            <person name="Goris M.G.A."/>
            <person name="Vinetz J.M."/>
            <person name="Sutton G.G."/>
            <person name="Nierman W.C."/>
            <person name="Fouts D.E."/>
        </authorList>
    </citation>
    <scope>NUCLEOTIDE SEQUENCE [LARGE SCALE GENOMIC DNA]</scope>
    <source>
        <strain evidence="2">LT 11-33</strain>
    </source>
</reference>
<name>N1VST4_9LEPT</name>
<feature type="chain" id="PRO_5004112709" evidence="1">
    <location>
        <begin position="25"/>
        <end position="168"/>
    </location>
</feature>
<dbReference type="PROSITE" id="PS51257">
    <property type="entry name" value="PROKAR_LIPOPROTEIN"/>
    <property type="match status" value="1"/>
</dbReference>
<keyword evidence="2" id="KW-0449">Lipoprotein</keyword>
<protein>
    <submittedName>
        <fullName evidence="2">Lipoprotein</fullName>
    </submittedName>
</protein>
<proteinExistence type="predicted"/>
<comment type="caution">
    <text evidence="2">The sequence shown here is derived from an EMBL/GenBank/DDBJ whole genome shotgun (WGS) entry which is preliminary data.</text>
</comment>
<dbReference type="AlphaFoldDB" id="N1VST4"/>
<evidence type="ECO:0000313" key="3">
    <source>
        <dbReference type="Proteomes" id="UP000012371"/>
    </source>
</evidence>
<evidence type="ECO:0000313" key="2">
    <source>
        <dbReference type="EMBL" id="EMY60085.1"/>
    </source>
</evidence>
<dbReference type="RefSeq" id="WP_002975329.1">
    <property type="nucleotide sequence ID" value="NZ_AOGW02000018.1"/>
</dbReference>
<evidence type="ECO:0000256" key="1">
    <source>
        <dbReference type="SAM" id="SignalP"/>
    </source>
</evidence>
<dbReference type="Proteomes" id="UP000012371">
    <property type="component" value="Unassembled WGS sequence"/>
</dbReference>